<keyword evidence="2" id="KW-1185">Reference proteome</keyword>
<accession>A0AAE0HSZ4</accession>
<gene>
    <name evidence="1" type="ORF">B0H66DRAFT_525016</name>
</gene>
<reference evidence="1" key="1">
    <citation type="journal article" date="2023" name="Mol. Phylogenet. Evol.">
        <title>Genome-scale phylogeny and comparative genomics of the fungal order Sordariales.</title>
        <authorList>
            <person name="Hensen N."/>
            <person name="Bonometti L."/>
            <person name="Westerberg I."/>
            <person name="Brannstrom I.O."/>
            <person name="Guillou S."/>
            <person name="Cros-Aarteil S."/>
            <person name="Calhoun S."/>
            <person name="Haridas S."/>
            <person name="Kuo A."/>
            <person name="Mondo S."/>
            <person name="Pangilinan J."/>
            <person name="Riley R."/>
            <person name="LaButti K."/>
            <person name="Andreopoulos B."/>
            <person name="Lipzen A."/>
            <person name="Chen C."/>
            <person name="Yan M."/>
            <person name="Daum C."/>
            <person name="Ng V."/>
            <person name="Clum A."/>
            <person name="Steindorff A."/>
            <person name="Ohm R.A."/>
            <person name="Martin F."/>
            <person name="Silar P."/>
            <person name="Natvig D.O."/>
            <person name="Lalanne C."/>
            <person name="Gautier V."/>
            <person name="Ament-Velasquez S.L."/>
            <person name="Kruys A."/>
            <person name="Hutchinson M.I."/>
            <person name="Powell A.J."/>
            <person name="Barry K."/>
            <person name="Miller A.N."/>
            <person name="Grigoriev I.V."/>
            <person name="Debuchy R."/>
            <person name="Gladieux P."/>
            <person name="Hiltunen Thoren M."/>
            <person name="Johannesson H."/>
        </authorList>
    </citation>
    <scope>NUCLEOTIDE SEQUENCE</scope>
    <source>
        <strain evidence="1">CBS 118394</strain>
    </source>
</reference>
<dbReference type="AlphaFoldDB" id="A0AAE0HSZ4"/>
<comment type="caution">
    <text evidence="1">The sequence shown here is derived from an EMBL/GenBank/DDBJ whole genome shotgun (WGS) entry which is preliminary data.</text>
</comment>
<organism evidence="1 2">
    <name type="scientific">Apodospora peruviana</name>
    <dbReference type="NCBI Taxonomy" id="516989"/>
    <lineage>
        <taxon>Eukaryota</taxon>
        <taxon>Fungi</taxon>
        <taxon>Dikarya</taxon>
        <taxon>Ascomycota</taxon>
        <taxon>Pezizomycotina</taxon>
        <taxon>Sordariomycetes</taxon>
        <taxon>Sordariomycetidae</taxon>
        <taxon>Sordariales</taxon>
        <taxon>Lasiosphaeriaceae</taxon>
        <taxon>Apodospora</taxon>
    </lineage>
</organism>
<reference evidence="1" key="2">
    <citation type="submission" date="2023-06" db="EMBL/GenBank/DDBJ databases">
        <authorList>
            <consortium name="Lawrence Berkeley National Laboratory"/>
            <person name="Haridas S."/>
            <person name="Hensen N."/>
            <person name="Bonometti L."/>
            <person name="Westerberg I."/>
            <person name="Brannstrom I.O."/>
            <person name="Guillou S."/>
            <person name="Cros-Aarteil S."/>
            <person name="Calhoun S."/>
            <person name="Kuo A."/>
            <person name="Mondo S."/>
            <person name="Pangilinan J."/>
            <person name="Riley R."/>
            <person name="Labutti K."/>
            <person name="Andreopoulos B."/>
            <person name="Lipzen A."/>
            <person name="Chen C."/>
            <person name="Yanf M."/>
            <person name="Daum C."/>
            <person name="Ng V."/>
            <person name="Clum A."/>
            <person name="Steindorff A."/>
            <person name="Ohm R."/>
            <person name="Martin F."/>
            <person name="Silar P."/>
            <person name="Natvig D."/>
            <person name="Lalanne C."/>
            <person name="Gautier V."/>
            <person name="Ament-Velasquez S.L."/>
            <person name="Kruys A."/>
            <person name="Hutchinson M.I."/>
            <person name="Powell A.J."/>
            <person name="Barry K."/>
            <person name="Miller A.N."/>
            <person name="Grigoriev I.V."/>
            <person name="Debuchy R."/>
            <person name="Gladieux P."/>
            <person name="Thoren M.H."/>
            <person name="Johannesson H."/>
        </authorList>
    </citation>
    <scope>NUCLEOTIDE SEQUENCE</scope>
    <source>
        <strain evidence="1">CBS 118394</strain>
    </source>
</reference>
<sequence length="274" mass="29180">MSFFPDIVATMTAGYLSASAVMSLGIANGQDGIVVEGGDTTGISPEAREGIQQSQEEIKDVVTKLEKSDPCAAADAQELEEKLKKEHKHVWDGPKQFGRFVGGELAKGLLLTNGMQAAQNVYRNLAKATPSDASADEPQAKIIQAINQRGMIIQGALNTWLQWQAAHYGDRENLGTIPIPGLENGMQLFEILQNRISSLSDQRDNLASLLNTVVQTKTLAAVKALLSADIAYAQAVVDVSNMINEQMGQMTDAGLPTMLAEAQGALSTLVAANA</sequence>
<evidence type="ECO:0000313" key="2">
    <source>
        <dbReference type="Proteomes" id="UP001283341"/>
    </source>
</evidence>
<dbReference type="EMBL" id="JAUEDM010000009">
    <property type="protein sequence ID" value="KAK3312074.1"/>
    <property type="molecule type" value="Genomic_DNA"/>
</dbReference>
<protein>
    <submittedName>
        <fullName evidence="1">Uncharacterized protein</fullName>
    </submittedName>
</protein>
<evidence type="ECO:0000313" key="1">
    <source>
        <dbReference type="EMBL" id="KAK3312074.1"/>
    </source>
</evidence>
<name>A0AAE0HSZ4_9PEZI</name>
<dbReference type="Proteomes" id="UP001283341">
    <property type="component" value="Unassembled WGS sequence"/>
</dbReference>
<proteinExistence type="predicted"/>